<protein>
    <recommendedName>
        <fullName evidence="5">NAC domain-containing protein</fullName>
    </recommendedName>
</protein>
<dbReference type="EMBL" id="JACTNZ010000010">
    <property type="protein sequence ID" value="KAG5530261.1"/>
    <property type="molecule type" value="Genomic_DNA"/>
</dbReference>
<keyword evidence="1" id="KW-0805">Transcription regulation</keyword>
<evidence type="ECO:0000313" key="7">
    <source>
        <dbReference type="Proteomes" id="UP000823749"/>
    </source>
</evidence>
<dbReference type="PANTHER" id="PTHR31744:SF236">
    <property type="entry name" value="NAC DOMAIN-CONTAINING PROTEIN 105"/>
    <property type="match status" value="1"/>
</dbReference>
<evidence type="ECO:0000256" key="2">
    <source>
        <dbReference type="ARBA" id="ARBA00023125"/>
    </source>
</evidence>
<organism evidence="6 7">
    <name type="scientific">Rhododendron griersonianum</name>
    <dbReference type="NCBI Taxonomy" id="479676"/>
    <lineage>
        <taxon>Eukaryota</taxon>
        <taxon>Viridiplantae</taxon>
        <taxon>Streptophyta</taxon>
        <taxon>Embryophyta</taxon>
        <taxon>Tracheophyta</taxon>
        <taxon>Spermatophyta</taxon>
        <taxon>Magnoliopsida</taxon>
        <taxon>eudicotyledons</taxon>
        <taxon>Gunneridae</taxon>
        <taxon>Pentapetalae</taxon>
        <taxon>asterids</taxon>
        <taxon>Ericales</taxon>
        <taxon>Ericaceae</taxon>
        <taxon>Ericoideae</taxon>
        <taxon>Rhodoreae</taxon>
        <taxon>Rhododendron</taxon>
    </lineage>
</organism>
<dbReference type="InterPro" id="IPR036093">
    <property type="entry name" value="NAC_dom_sf"/>
</dbReference>
<sequence length="362" mass="41699">MESTMESCVPPGFRFHPTDEELVGYYLKKKVASQKIDLDVIREVDLYRIEPWDIQERCRIGYEEQNEWYFFSHKDKKYPTGTRTNRATMAGFWKATGRDKAVYDKAKLIDLQTLHTFLHTCITPSYILSSSRLIQEEGWVVCRAFKKRITTQNKSIEGWDSAYFYDDQPSSMSSVVDSIDYVSRNPNSSNFLSQNFLCKQELEADNLSFINSDHDPFVQLPQLESPSLPLIKRPTSSISLISENNEEDDQQIRGYYNNNDNNNNNHNQLKVTDWRSLDKFVASQLSQEDRYDESSNHILHGVSSFGHQKMIDNSDMAPLPLYLQSDYAEEGSKINGFFSSSSNSDDCDNIGICIFENQSGFS</sequence>
<reference evidence="6" key="1">
    <citation type="submission" date="2020-08" db="EMBL/GenBank/DDBJ databases">
        <title>Plant Genome Project.</title>
        <authorList>
            <person name="Zhang R.-G."/>
        </authorList>
    </citation>
    <scope>NUCLEOTIDE SEQUENCE</scope>
    <source>
        <strain evidence="6">WSP0</strain>
        <tissue evidence="6">Leaf</tissue>
    </source>
</reference>
<keyword evidence="7" id="KW-1185">Reference proteome</keyword>
<dbReference type="GO" id="GO:0003677">
    <property type="term" value="F:DNA binding"/>
    <property type="evidence" value="ECO:0007669"/>
    <property type="project" value="UniProtKB-KW"/>
</dbReference>
<dbReference type="SUPFAM" id="SSF101941">
    <property type="entry name" value="NAC domain"/>
    <property type="match status" value="1"/>
</dbReference>
<evidence type="ECO:0000313" key="6">
    <source>
        <dbReference type="EMBL" id="KAG5530261.1"/>
    </source>
</evidence>
<evidence type="ECO:0000256" key="3">
    <source>
        <dbReference type="ARBA" id="ARBA00023163"/>
    </source>
</evidence>
<evidence type="ECO:0000256" key="1">
    <source>
        <dbReference type="ARBA" id="ARBA00023015"/>
    </source>
</evidence>
<feature type="domain" description="NAC" evidence="5">
    <location>
        <begin position="9"/>
        <end position="147"/>
    </location>
</feature>
<comment type="caution">
    <text evidence="6">The sequence shown here is derived from an EMBL/GenBank/DDBJ whole genome shotgun (WGS) entry which is preliminary data.</text>
</comment>
<proteinExistence type="predicted"/>
<gene>
    <name evidence="6" type="ORF">RHGRI_030582</name>
</gene>
<keyword evidence="3" id="KW-0804">Transcription</keyword>
<evidence type="ECO:0000256" key="4">
    <source>
        <dbReference type="ARBA" id="ARBA00023242"/>
    </source>
</evidence>
<dbReference type="InterPro" id="IPR003441">
    <property type="entry name" value="NAC-dom"/>
</dbReference>
<evidence type="ECO:0000259" key="5">
    <source>
        <dbReference type="PROSITE" id="PS51005"/>
    </source>
</evidence>
<keyword evidence="2" id="KW-0238">DNA-binding</keyword>
<dbReference type="Proteomes" id="UP000823749">
    <property type="component" value="Chromosome 10"/>
</dbReference>
<accession>A0AAV6INF1</accession>
<keyword evidence="4" id="KW-0539">Nucleus</keyword>
<dbReference type="Pfam" id="PF02365">
    <property type="entry name" value="NAM"/>
    <property type="match status" value="1"/>
</dbReference>
<dbReference type="Gene3D" id="2.170.150.80">
    <property type="entry name" value="NAC domain"/>
    <property type="match status" value="1"/>
</dbReference>
<dbReference type="PANTHER" id="PTHR31744">
    <property type="entry name" value="PROTEIN CUP-SHAPED COTYLEDON 2-RELATED"/>
    <property type="match status" value="1"/>
</dbReference>
<name>A0AAV6INF1_9ERIC</name>
<dbReference type="PROSITE" id="PS51005">
    <property type="entry name" value="NAC"/>
    <property type="match status" value="1"/>
</dbReference>
<dbReference type="GO" id="GO:0006355">
    <property type="term" value="P:regulation of DNA-templated transcription"/>
    <property type="evidence" value="ECO:0007669"/>
    <property type="project" value="InterPro"/>
</dbReference>
<dbReference type="AlphaFoldDB" id="A0AAV6INF1"/>